<gene>
    <name evidence="1" type="ORF">MRB53_030075</name>
</gene>
<name>A0ACC2KKG7_PERAE</name>
<evidence type="ECO:0000313" key="1">
    <source>
        <dbReference type="EMBL" id="KAJ8621546.1"/>
    </source>
</evidence>
<proteinExistence type="predicted"/>
<protein>
    <submittedName>
        <fullName evidence="1">Uncharacterized protein</fullName>
    </submittedName>
</protein>
<sequence>MRGRRGRAQAAAPGESSLQITYEEFQPSSDWTHDSINHVLLVDLPGFKKEDLKVQVDLGKLTISGERREGEGRYRRFKQVFDVPSDSIIEKISGKFEHGLLFVIMPLKEVDEKPKPTQKEEPKKEDAAIGKESPKKEEKPTQKEEPKKEDAAIGKESLKKEEKPTQKQEPKKEDAAIGKESLKKEEKPTQKQEPKNEDAAIGKESTKKEEKPTDKEEEKEKPKREDGAMGKDGTKKEEKPMQKLKEEAKKEDGVRTNKIEAEGDKHVQRDKKERGFVDSSSIKKQEERGWGRRKEEREAMAMAMEGEEVDEDSERDLFQTVVEQINKNKAVIVVAALAFSFGVYLSRKLR</sequence>
<keyword evidence="2" id="KW-1185">Reference proteome</keyword>
<organism evidence="1 2">
    <name type="scientific">Persea americana</name>
    <name type="common">Avocado</name>
    <dbReference type="NCBI Taxonomy" id="3435"/>
    <lineage>
        <taxon>Eukaryota</taxon>
        <taxon>Viridiplantae</taxon>
        <taxon>Streptophyta</taxon>
        <taxon>Embryophyta</taxon>
        <taxon>Tracheophyta</taxon>
        <taxon>Spermatophyta</taxon>
        <taxon>Magnoliopsida</taxon>
        <taxon>Magnoliidae</taxon>
        <taxon>Laurales</taxon>
        <taxon>Lauraceae</taxon>
        <taxon>Persea</taxon>
    </lineage>
</organism>
<dbReference type="Proteomes" id="UP001234297">
    <property type="component" value="Chromosome 10"/>
</dbReference>
<reference evidence="1 2" key="1">
    <citation type="journal article" date="2022" name="Hortic Res">
        <title>A haplotype resolved chromosomal level avocado genome allows analysis of novel avocado genes.</title>
        <authorList>
            <person name="Nath O."/>
            <person name="Fletcher S.J."/>
            <person name="Hayward A."/>
            <person name="Shaw L.M."/>
            <person name="Masouleh A.K."/>
            <person name="Furtado A."/>
            <person name="Henry R.J."/>
            <person name="Mitter N."/>
        </authorList>
    </citation>
    <scope>NUCLEOTIDE SEQUENCE [LARGE SCALE GENOMIC DNA]</scope>
    <source>
        <strain evidence="2">cv. Hass</strain>
    </source>
</reference>
<dbReference type="EMBL" id="CM056818">
    <property type="protein sequence ID" value="KAJ8621546.1"/>
    <property type="molecule type" value="Genomic_DNA"/>
</dbReference>
<evidence type="ECO:0000313" key="2">
    <source>
        <dbReference type="Proteomes" id="UP001234297"/>
    </source>
</evidence>
<accession>A0ACC2KKG7</accession>
<comment type="caution">
    <text evidence="1">The sequence shown here is derived from an EMBL/GenBank/DDBJ whole genome shotgun (WGS) entry which is preliminary data.</text>
</comment>